<feature type="domain" description="Rhodanese" evidence="1">
    <location>
        <begin position="17"/>
        <end position="105"/>
    </location>
</feature>
<dbReference type="Proteomes" id="UP000017842">
    <property type="component" value="Unassembled WGS sequence"/>
</dbReference>
<protein>
    <submittedName>
        <fullName evidence="2">Rhodanese domain-containing protein</fullName>
    </submittedName>
</protein>
<dbReference type="EMBL" id="AYLO01000051">
    <property type="protein sequence ID" value="ESS72561.1"/>
    <property type="molecule type" value="Genomic_DNA"/>
</dbReference>
<evidence type="ECO:0000313" key="2">
    <source>
        <dbReference type="EMBL" id="ESS72561.1"/>
    </source>
</evidence>
<dbReference type="InterPro" id="IPR036873">
    <property type="entry name" value="Rhodanese-like_dom_sf"/>
</dbReference>
<name>V5DZ36_9GAMM</name>
<proteinExistence type="predicted"/>
<comment type="caution">
    <text evidence="2">The sequence shown here is derived from an EMBL/GenBank/DDBJ whole genome shotgun (WGS) entry which is preliminary data.</text>
</comment>
<dbReference type="InterPro" id="IPR001763">
    <property type="entry name" value="Rhodanese-like_dom"/>
</dbReference>
<dbReference type="eggNOG" id="COG0607">
    <property type="taxonomic scope" value="Bacteria"/>
</dbReference>
<accession>V5DZ36</accession>
<organism evidence="2 3">
    <name type="scientific">Methyloglobulus morosus KoM1</name>
    <dbReference type="NCBI Taxonomy" id="1116472"/>
    <lineage>
        <taxon>Bacteria</taxon>
        <taxon>Pseudomonadati</taxon>
        <taxon>Pseudomonadota</taxon>
        <taxon>Gammaproteobacteria</taxon>
        <taxon>Methylococcales</taxon>
        <taxon>Methylococcaceae</taxon>
        <taxon>Methyloglobulus</taxon>
    </lineage>
</organism>
<gene>
    <name evidence="2" type="ORF">MGMO_53c00200</name>
</gene>
<dbReference type="InterPro" id="IPR050229">
    <property type="entry name" value="GlpE_sulfurtransferase"/>
</dbReference>
<dbReference type="PANTHER" id="PTHR43031">
    <property type="entry name" value="FAD-DEPENDENT OXIDOREDUCTASE"/>
    <property type="match status" value="1"/>
</dbReference>
<dbReference type="SMART" id="SM00450">
    <property type="entry name" value="RHOD"/>
    <property type="match status" value="1"/>
</dbReference>
<dbReference type="Pfam" id="PF00581">
    <property type="entry name" value="Rhodanese"/>
    <property type="match status" value="1"/>
</dbReference>
<dbReference type="AlphaFoldDB" id="V5DZ36"/>
<dbReference type="SUPFAM" id="SSF52821">
    <property type="entry name" value="Rhodanese/Cell cycle control phosphatase"/>
    <property type="match status" value="1"/>
</dbReference>
<dbReference type="Gene3D" id="3.40.250.10">
    <property type="entry name" value="Rhodanese-like domain"/>
    <property type="match status" value="1"/>
</dbReference>
<dbReference type="OrthoDB" id="9811849at2"/>
<evidence type="ECO:0000259" key="1">
    <source>
        <dbReference type="PROSITE" id="PS50206"/>
    </source>
</evidence>
<sequence>MPIKQLSAIELKTKIQEKEPIILLDVREPFEFAHARIEGSVTIPLGQIPARLTELDMEQEIVLICHHGIRSMQAANFLTQVGFSKINNLVGGIDAWSLKCDSSVARY</sequence>
<dbReference type="PANTHER" id="PTHR43031:SF17">
    <property type="entry name" value="SULFURTRANSFERASE YTWF-RELATED"/>
    <property type="match status" value="1"/>
</dbReference>
<dbReference type="RefSeq" id="WP_023494358.1">
    <property type="nucleotide sequence ID" value="NZ_AYLO01000051.1"/>
</dbReference>
<evidence type="ECO:0000313" key="3">
    <source>
        <dbReference type="Proteomes" id="UP000017842"/>
    </source>
</evidence>
<keyword evidence="3" id="KW-1185">Reference proteome</keyword>
<dbReference type="PROSITE" id="PS50206">
    <property type="entry name" value="RHODANESE_3"/>
    <property type="match status" value="1"/>
</dbReference>
<dbReference type="STRING" id="1116472.MGMO_53c00200"/>
<reference evidence="2 3" key="1">
    <citation type="journal article" date="2013" name="Genome Announc.">
        <title>Draft Genome Sequence of the Methanotrophic Gammaproteobacterium Methyloglobulus morosus DSM 22980 Strain KoM1.</title>
        <authorList>
            <person name="Poehlein A."/>
            <person name="Deutzmann J.S."/>
            <person name="Daniel R."/>
            <person name="Simeonova D.D."/>
        </authorList>
    </citation>
    <scope>NUCLEOTIDE SEQUENCE [LARGE SCALE GENOMIC DNA]</scope>
    <source>
        <strain evidence="2 3">KoM1</strain>
    </source>
</reference>